<proteinExistence type="predicted"/>
<dbReference type="AlphaFoldDB" id="A0A0F8WL26"/>
<gene>
    <name evidence="1" type="ORF">LCGC14_3055160</name>
</gene>
<sequence>MATKTAFHQFVKDIKLTVDGTDYTFSTWSLKIVVHTYTGTDKIAEQLADGSWRQRIDGFHIEVVFDANMPLLNTADHEAVRDGMEALYNFGSGVLDLDPTDDAGNKTQTVVMNKGDKISRVEHRDNIRNNPTGFSLIAEDVLTAIPQWIMDEISA</sequence>
<reference evidence="1" key="1">
    <citation type="journal article" date="2015" name="Nature">
        <title>Complex archaea that bridge the gap between prokaryotes and eukaryotes.</title>
        <authorList>
            <person name="Spang A."/>
            <person name="Saw J.H."/>
            <person name="Jorgensen S.L."/>
            <person name="Zaremba-Niedzwiedzka K."/>
            <person name="Martijn J."/>
            <person name="Lind A.E."/>
            <person name="van Eijk R."/>
            <person name="Schleper C."/>
            <person name="Guy L."/>
            <person name="Ettema T.J."/>
        </authorList>
    </citation>
    <scope>NUCLEOTIDE SEQUENCE</scope>
</reference>
<dbReference type="EMBL" id="LAZR01064516">
    <property type="protein sequence ID" value="KKK57368.1"/>
    <property type="molecule type" value="Genomic_DNA"/>
</dbReference>
<comment type="caution">
    <text evidence="1">The sequence shown here is derived from an EMBL/GenBank/DDBJ whole genome shotgun (WGS) entry which is preliminary data.</text>
</comment>
<feature type="non-terminal residue" evidence="1">
    <location>
        <position position="155"/>
    </location>
</feature>
<accession>A0A0F8WL26</accession>
<name>A0A0F8WL26_9ZZZZ</name>
<organism evidence="1">
    <name type="scientific">marine sediment metagenome</name>
    <dbReference type="NCBI Taxonomy" id="412755"/>
    <lineage>
        <taxon>unclassified sequences</taxon>
        <taxon>metagenomes</taxon>
        <taxon>ecological metagenomes</taxon>
    </lineage>
</organism>
<evidence type="ECO:0000313" key="1">
    <source>
        <dbReference type="EMBL" id="KKK57368.1"/>
    </source>
</evidence>
<protein>
    <submittedName>
        <fullName evidence="1">Uncharacterized protein</fullName>
    </submittedName>
</protein>